<dbReference type="InterPro" id="IPR012341">
    <property type="entry name" value="6hp_glycosidase-like_sf"/>
</dbReference>
<dbReference type="Pfam" id="PF03633">
    <property type="entry name" value="Glyco_hydro_65C"/>
    <property type="match status" value="1"/>
</dbReference>
<evidence type="ECO:0008006" key="5">
    <source>
        <dbReference type="Google" id="ProtNLM"/>
    </source>
</evidence>
<name>A0ABQ6FLE7_9CHLR</name>
<comment type="caution">
    <text evidence="3">The sequence shown here is derived from an EMBL/GenBank/DDBJ whole genome shotgun (WGS) entry which is preliminary data.</text>
</comment>
<protein>
    <recommendedName>
        <fullName evidence="5">Glycoside hydrolase</fullName>
    </recommendedName>
</protein>
<reference evidence="3 4" key="1">
    <citation type="submission" date="2023-02" db="EMBL/GenBank/DDBJ databases">
        <title>Dictyobacter halimunensis sp. nov., a new member of the class Ktedonobacteria from forest soil in a geothermal area.</title>
        <authorList>
            <person name="Rachmania M.K."/>
            <person name="Ningsih F."/>
            <person name="Sakai Y."/>
            <person name="Yabe S."/>
            <person name="Yokota A."/>
            <person name="Sjamsuridzal W."/>
        </authorList>
    </citation>
    <scope>NUCLEOTIDE SEQUENCE [LARGE SCALE GENOMIC DNA]</scope>
    <source>
        <strain evidence="3 4">S3.2.2.5</strain>
    </source>
</reference>
<proteinExistence type="predicted"/>
<evidence type="ECO:0000313" key="3">
    <source>
        <dbReference type="EMBL" id="GLV53205.1"/>
    </source>
</evidence>
<dbReference type="EMBL" id="BSRI01000001">
    <property type="protein sequence ID" value="GLV53205.1"/>
    <property type="molecule type" value="Genomic_DNA"/>
</dbReference>
<dbReference type="RefSeq" id="WP_338246650.1">
    <property type="nucleotide sequence ID" value="NZ_BSRI01000001.1"/>
</dbReference>
<accession>A0ABQ6FLE7</accession>
<feature type="domain" description="Glycoside hydrolase family 65 C-terminal" evidence="1">
    <location>
        <begin position="427"/>
        <end position="483"/>
    </location>
</feature>
<dbReference type="Proteomes" id="UP001344906">
    <property type="component" value="Unassembled WGS sequence"/>
</dbReference>
<dbReference type="InterPro" id="IPR008928">
    <property type="entry name" value="6-hairpin_glycosidase_sf"/>
</dbReference>
<keyword evidence="4" id="KW-1185">Reference proteome</keyword>
<feature type="domain" description="Mannosylglycerate hydrolase MGH1-like glycoside hydrolase" evidence="2">
    <location>
        <begin position="70"/>
        <end position="410"/>
    </location>
</feature>
<organism evidence="3 4">
    <name type="scientific">Dictyobacter halimunensis</name>
    <dbReference type="NCBI Taxonomy" id="3026934"/>
    <lineage>
        <taxon>Bacteria</taxon>
        <taxon>Bacillati</taxon>
        <taxon>Chloroflexota</taxon>
        <taxon>Ktedonobacteria</taxon>
        <taxon>Ktedonobacterales</taxon>
        <taxon>Dictyobacteraceae</taxon>
        <taxon>Dictyobacter</taxon>
    </lineage>
</organism>
<sequence length="501" mass="58100">MFVLHANLLPVCYAAQADWFLHHIPFFDCPDPSFREIYYFRWNVYHQHIRRTPAGYVITEFLPDVPWAGKYNTISCAVGHHLYEGRWLHTPEYLDDYITFWVRDPEAASRAYSSWISDALYARSLVTGDTDLPLHLLDDLVRNYEGWEAERLDPSGLFWQIDDRDGMEYQISGSGCRPTINSYQYGDALAIAKFAQFANRFDLEQAYIAKAERLKTLVQELLWDKDAQFFKTLPTPVALHHHYQQHLEPRQIVGQLADVREQQGYIPWYFNLPDAGYETAWSQIADPLGFAAPYGPSTAERRHPYWQAAPRQDQHECLWRGSSWPFATSQTLTAMANLLNYYTQHVISVHDYFKVLQDYTQTQYLQQPDGTRIPWIDESAHPDTGEWVSRTTLYQQQRADKDRGQAYNHSTYADHIISGLVGLRARSDTVVEVNPLLPIGTWGYFCLDNVKYHHRMLTILYDHDGNHYRKGEGLRVFADGQLVGQRPDLGRLHITLSGSNL</sequence>
<gene>
    <name evidence="3" type="ORF">KDH_00600</name>
</gene>
<evidence type="ECO:0000313" key="4">
    <source>
        <dbReference type="Proteomes" id="UP001344906"/>
    </source>
</evidence>
<evidence type="ECO:0000259" key="1">
    <source>
        <dbReference type="Pfam" id="PF03633"/>
    </source>
</evidence>
<dbReference type="SUPFAM" id="SSF48208">
    <property type="entry name" value="Six-hairpin glycosidases"/>
    <property type="match status" value="1"/>
</dbReference>
<dbReference type="Pfam" id="PF22422">
    <property type="entry name" value="MGH1-like_GH"/>
    <property type="match status" value="1"/>
</dbReference>
<evidence type="ECO:0000259" key="2">
    <source>
        <dbReference type="Pfam" id="PF22422"/>
    </source>
</evidence>
<dbReference type="InterPro" id="IPR005194">
    <property type="entry name" value="Glyco_hydro_65_C"/>
</dbReference>
<dbReference type="Gene3D" id="1.50.10.10">
    <property type="match status" value="1"/>
</dbReference>
<dbReference type="InterPro" id="IPR054491">
    <property type="entry name" value="MGH1-like_GH"/>
</dbReference>